<dbReference type="EMBL" id="CP012505">
    <property type="protein sequence ID" value="ALB01595.1"/>
    <property type="molecule type" value="Genomic_DNA"/>
</dbReference>
<organism evidence="2 3">
    <name type="scientific">Francisella persica ATCC VR-331</name>
    <dbReference type="NCBI Taxonomy" id="1086726"/>
    <lineage>
        <taxon>Bacteria</taxon>
        <taxon>Pseudomonadati</taxon>
        <taxon>Pseudomonadota</taxon>
        <taxon>Gammaproteobacteria</taxon>
        <taxon>Thiotrichales</taxon>
        <taxon>Francisellaceae</taxon>
        <taxon>Francisella</taxon>
    </lineage>
</organism>
<dbReference type="GO" id="GO:0015221">
    <property type="term" value="F:lipopolysaccharide transmembrane transporter activity"/>
    <property type="evidence" value="ECO:0007669"/>
    <property type="project" value="InterPro"/>
</dbReference>
<evidence type="ECO:0000313" key="3">
    <source>
        <dbReference type="Proteomes" id="UP000242800"/>
    </source>
</evidence>
<evidence type="ECO:0000313" key="2">
    <source>
        <dbReference type="EMBL" id="ALB01595.1"/>
    </source>
</evidence>
<gene>
    <name evidence="2" type="ORF">ACH24_02435</name>
</gene>
<dbReference type="NCBIfam" id="TIGR04409">
    <property type="entry name" value="LptC_YrbK"/>
    <property type="match status" value="1"/>
</dbReference>
<keyword evidence="1" id="KW-1133">Transmembrane helix</keyword>
<keyword evidence="3" id="KW-1185">Reference proteome</keyword>
<dbReference type="InterPro" id="IPR010664">
    <property type="entry name" value="LipoPS_assembly_LptC-rel"/>
</dbReference>
<evidence type="ECO:0000256" key="1">
    <source>
        <dbReference type="SAM" id="Phobius"/>
    </source>
</evidence>
<dbReference type="RefSeq" id="WP_064461011.1">
    <property type="nucleotide sequence ID" value="NZ_CP012505.1"/>
</dbReference>
<keyword evidence="1" id="KW-0472">Membrane</keyword>
<keyword evidence="1" id="KW-0812">Transmembrane</keyword>
<reference evidence="2 3" key="1">
    <citation type="journal article" date="2016" name="Int. J. Syst. Evol. Microbiol.">
        <title>Reclassification of Wolbachia persica as Francisella persica comb. nov. and emended description of the family Francisellaceae.</title>
        <authorList>
            <person name="Larson M.A."/>
            <person name="Nalbantoglu U."/>
            <person name="Sayood K."/>
            <person name="Zentz E.B."/>
            <person name="Cer R.Z."/>
            <person name="Iwen P.C."/>
            <person name="Francesconi S.C."/>
            <person name="Bishop-Lilly K.A."/>
            <person name="Mokashi V.P."/>
            <person name="Sjostedt A."/>
            <person name="Hinrichs S.H."/>
        </authorList>
    </citation>
    <scope>NUCLEOTIDE SEQUENCE [LARGE SCALE GENOMIC DNA]</scope>
    <source>
        <strain evidence="2 3">FSC845</strain>
    </source>
</reference>
<proteinExistence type="predicted"/>
<dbReference type="Gene3D" id="2.60.450.10">
    <property type="entry name" value="Lipopolysaccharide (LPS) transport protein A like domain"/>
    <property type="match status" value="1"/>
</dbReference>
<sequence length="210" mass="24169">MKFFTKYSLSANVISIIVIILSMLYISYNALDGGKPLKNLPQKNRIELRAFDFNYNKYDENGNLAMSFFAKELQRYLNQDLYMTDITEKSYDKISGELEWQVQSKHGYIRRFTGQSLTHLYNGVNAIMFTKKSSGKNKRTSQSGSSTDKIYIKTSEMYYNSGSKDFYSSRFTKIYDPKTSNNTTGTGVLGNSETKIIRLNQNVRSYYATS</sequence>
<dbReference type="Proteomes" id="UP000242800">
    <property type="component" value="Chromosome"/>
</dbReference>
<dbReference type="InterPro" id="IPR026265">
    <property type="entry name" value="LptC"/>
</dbReference>
<evidence type="ECO:0008006" key="4">
    <source>
        <dbReference type="Google" id="ProtNLM"/>
    </source>
</evidence>
<dbReference type="Pfam" id="PF06835">
    <property type="entry name" value="LptC"/>
    <property type="match status" value="1"/>
</dbReference>
<dbReference type="GO" id="GO:0005886">
    <property type="term" value="C:plasma membrane"/>
    <property type="evidence" value="ECO:0007669"/>
    <property type="project" value="InterPro"/>
</dbReference>
<accession>A0AAC8VDF3</accession>
<protein>
    <recommendedName>
        <fullName evidence="4">LPS export ABC transporter periplasmic protein LptC</fullName>
    </recommendedName>
</protein>
<dbReference type="AlphaFoldDB" id="A0AAC8VDF3"/>
<feature type="transmembrane region" description="Helical" evidence="1">
    <location>
        <begin position="7"/>
        <end position="28"/>
    </location>
</feature>
<dbReference type="KEGG" id="fper:ACH24_02435"/>
<name>A0AAC8VDF3_9GAMM</name>